<keyword evidence="3" id="KW-1185">Reference proteome</keyword>
<dbReference type="OrthoDB" id="3565317at2759"/>
<reference evidence="2 3" key="1">
    <citation type="submission" date="2016-03" db="EMBL/GenBank/DDBJ databases">
        <authorList>
            <person name="Ploux O."/>
        </authorList>
    </citation>
    <scope>NUCLEOTIDE SEQUENCE [LARGE SCALE GENOMIC DNA]</scope>
    <source>
        <strain evidence="2 3">UAMH 11012</strain>
    </source>
</reference>
<feature type="region of interest" description="Disordered" evidence="1">
    <location>
        <begin position="83"/>
        <end position="140"/>
    </location>
</feature>
<feature type="compositionally biased region" description="Low complexity" evidence="1">
    <location>
        <begin position="98"/>
        <end position="108"/>
    </location>
</feature>
<evidence type="ECO:0000256" key="1">
    <source>
        <dbReference type="SAM" id="MobiDB-lite"/>
    </source>
</evidence>
<feature type="region of interest" description="Disordered" evidence="1">
    <location>
        <begin position="477"/>
        <end position="536"/>
    </location>
</feature>
<protein>
    <submittedName>
        <fullName evidence="2">Uncharacterized protein</fullName>
    </submittedName>
</protein>
<organism evidence="2 3">
    <name type="scientific">Phialocephala subalpina</name>
    <dbReference type="NCBI Taxonomy" id="576137"/>
    <lineage>
        <taxon>Eukaryota</taxon>
        <taxon>Fungi</taxon>
        <taxon>Dikarya</taxon>
        <taxon>Ascomycota</taxon>
        <taxon>Pezizomycotina</taxon>
        <taxon>Leotiomycetes</taxon>
        <taxon>Helotiales</taxon>
        <taxon>Mollisiaceae</taxon>
        <taxon>Phialocephala</taxon>
        <taxon>Phialocephala fortinii species complex</taxon>
    </lineage>
</organism>
<feature type="compositionally biased region" description="Polar residues" evidence="1">
    <location>
        <begin position="522"/>
        <end position="533"/>
    </location>
</feature>
<dbReference type="EMBL" id="FJOG01000006">
    <property type="protein sequence ID" value="CZR55481.1"/>
    <property type="molecule type" value="Genomic_DNA"/>
</dbReference>
<name>A0A1L7WRU0_9HELO</name>
<feature type="region of interest" description="Disordered" evidence="1">
    <location>
        <begin position="186"/>
        <end position="207"/>
    </location>
</feature>
<dbReference type="Proteomes" id="UP000184330">
    <property type="component" value="Unassembled WGS sequence"/>
</dbReference>
<gene>
    <name evidence="2" type="ORF">PAC_05369</name>
</gene>
<feature type="compositionally biased region" description="Basic and acidic residues" evidence="1">
    <location>
        <begin position="477"/>
        <end position="504"/>
    </location>
</feature>
<accession>A0A1L7WRU0</accession>
<feature type="region of interest" description="Disordered" evidence="1">
    <location>
        <begin position="558"/>
        <end position="645"/>
    </location>
</feature>
<proteinExistence type="predicted"/>
<sequence>MTNIMAPPNKPADTVQVTTGPYRSIKNIILEKLKPAKITRKRYEDVTTKAVVHVAKKYAEEGYSFKLWKTELLIHHKLFGPDDKFPGIRPQSNKEKAATASKAQANSAGPSKPLGMAPRPVFGGKTIPSLPSEDTPMTDDAEPMTTETITTPKFAIRSTVDPTTSFAGFGGYGGFAAPATAPALPPSGNLGATKPRATGKKTVPAKPTSQLDFLPEAQPAGIKYCKTWPSSGYPYTEPAQESEPKKSAQTLAEQETEQAWNQATQKVANRKADQEHWTQYRQGVLDGRAKRENDCKTDALRAKNVGDPLLPLKEGSMPQFSVIATFALPIPNHAFKGKWGKRNLAWVQGNLQVLIRYKHFGDKFVAWVEPKKAKQKDSGRVLDICYETVGFLKSWESTQAKTVRRIRLNEHYKAWKAGSQGVERSIYRKKNYKEWDEYEAKSRDWVHLEEKKEYYNGWKSRPGKESVHVQRSISREAQYDEWQEKPKDASEKVAEEAGGEKMNVDEVTVEESSATEKVPETQGLSPNSAQNQRVYDEVTRTTMPLSQYEDLFRERILAEIAPIRPTTPEPRGRKRARDDEEDDYAADDEDARPRFSPFGPKKTSARGLGDLLDRLSVSPPGSAERGHSPVKKARKNLGSWEIEKL</sequence>
<evidence type="ECO:0000313" key="2">
    <source>
        <dbReference type="EMBL" id="CZR55481.1"/>
    </source>
</evidence>
<feature type="compositionally biased region" description="Basic and acidic residues" evidence="1">
    <location>
        <begin position="83"/>
        <end position="97"/>
    </location>
</feature>
<dbReference type="AlphaFoldDB" id="A0A1L7WRU0"/>
<feature type="compositionally biased region" description="Acidic residues" evidence="1">
    <location>
        <begin position="579"/>
        <end position="590"/>
    </location>
</feature>
<evidence type="ECO:0000313" key="3">
    <source>
        <dbReference type="Proteomes" id="UP000184330"/>
    </source>
</evidence>